<keyword evidence="1" id="KW-0472">Membrane</keyword>
<feature type="transmembrane region" description="Helical" evidence="1">
    <location>
        <begin position="217"/>
        <end position="237"/>
    </location>
</feature>
<dbReference type="EMBL" id="JBEAFC010000008">
    <property type="protein sequence ID" value="KAL1543668.1"/>
    <property type="molecule type" value="Genomic_DNA"/>
</dbReference>
<keyword evidence="3" id="KW-1185">Reference proteome</keyword>
<evidence type="ECO:0000313" key="2">
    <source>
        <dbReference type="EMBL" id="KAL1543668.1"/>
    </source>
</evidence>
<feature type="transmembrane region" description="Helical" evidence="1">
    <location>
        <begin position="172"/>
        <end position="197"/>
    </location>
</feature>
<reference evidence="2 3" key="1">
    <citation type="submission" date="2024-06" db="EMBL/GenBank/DDBJ databases">
        <title>A chromosome level genome sequence of Diviner's sage (Salvia divinorum).</title>
        <authorList>
            <person name="Ford S.A."/>
            <person name="Ro D.-K."/>
            <person name="Ness R.W."/>
            <person name="Phillips M.A."/>
        </authorList>
    </citation>
    <scope>NUCLEOTIDE SEQUENCE [LARGE SCALE GENOMIC DNA]</scope>
    <source>
        <strain evidence="2">SAF-2024a</strain>
        <tissue evidence="2">Leaf</tissue>
    </source>
</reference>
<protein>
    <submittedName>
        <fullName evidence="2">Uncharacterized protein</fullName>
    </submittedName>
</protein>
<dbReference type="AlphaFoldDB" id="A0ABD1GKT0"/>
<evidence type="ECO:0000313" key="3">
    <source>
        <dbReference type="Proteomes" id="UP001567538"/>
    </source>
</evidence>
<evidence type="ECO:0000256" key="1">
    <source>
        <dbReference type="SAM" id="Phobius"/>
    </source>
</evidence>
<gene>
    <name evidence="2" type="ORF">AAHA92_20610</name>
</gene>
<feature type="transmembrane region" description="Helical" evidence="1">
    <location>
        <begin position="249"/>
        <end position="269"/>
    </location>
</feature>
<feature type="transmembrane region" description="Helical" evidence="1">
    <location>
        <begin position="141"/>
        <end position="160"/>
    </location>
</feature>
<proteinExistence type="predicted"/>
<sequence length="353" mass="40856">MPDLWVALPVFRGRPFFVFTREYSIAFFSNNFYLLPRLSLPTLSCVYRYTLQFSVSDGWVALNQPSPKGSFHWKAVLADAQVSSLCFINIPVLIVVLFSFQCLFGWFLFNLHWKLMSALWVARSVFKGCHSVFVQWREYTTMFNVILFNFQFLVVGKFLINLHEESSDVDFIFNIDIPVLTVIIFNFQCVIIGWFLISLLWKPALVILRTSYGFIQVGSYGVAIWLCCCLLDIDVVFMEGCSLGSIVFFVHQPIIYNLDFHLIIILFNFRSSLVVPDQFPSEGSSGLVARYGYCFSTHPRSGEIKNKLRFYPSLIFWWRGSISFFYNNFLPPGSKPRKKRRGDKIMHVHLGGS</sequence>
<dbReference type="Proteomes" id="UP001567538">
    <property type="component" value="Unassembled WGS sequence"/>
</dbReference>
<name>A0ABD1GKT0_SALDI</name>
<comment type="caution">
    <text evidence="2">The sequence shown here is derived from an EMBL/GenBank/DDBJ whole genome shotgun (WGS) entry which is preliminary data.</text>
</comment>
<keyword evidence="1" id="KW-1133">Transmembrane helix</keyword>
<accession>A0ABD1GKT0</accession>
<keyword evidence="1" id="KW-0812">Transmembrane</keyword>
<feature type="transmembrane region" description="Helical" evidence="1">
    <location>
        <begin position="87"/>
        <end position="109"/>
    </location>
</feature>
<organism evidence="2 3">
    <name type="scientific">Salvia divinorum</name>
    <name type="common">Maria pastora</name>
    <name type="synonym">Diviner's sage</name>
    <dbReference type="NCBI Taxonomy" id="28513"/>
    <lineage>
        <taxon>Eukaryota</taxon>
        <taxon>Viridiplantae</taxon>
        <taxon>Streptophyta</taxon>
        <taxon>Embryophyta</taxon>
        <taxon>Tracheophyta</taxon>
        <taxon>Spermatophyta</taxon>
        <taxon>Magnoliopsida</taxon>
        <taxon>eudicotyledons</taxon>
        <taxon>Gunneridae</taxon>
        <taxon>Pentapetalae</taxon>
        <taxon>asterids</taxon>
        <taxon>lamiids</taxon>
        <taxon>Lamiales</taxon>
        <taxon>Lamiaceae</taxon>
        <taxon>Nepetoideae</taxon>
        <taxon>Mentheae</taxon>
        <taxon>Salviinae</taxon>
        <taxon>Salvia</taxon>
        <taxon>Salvia subgen. Calosphace</taxon>
    </lineage>
</organism>